<dbReference type="Pfam" id="PF00535">
    <property type="entry name" value="Glycos_transf_2"/>
    <property type="match status" value="1"/>
</dbReference>
<dbReference type="CDD" id="cd04186">
    <property type="entry name" value="GT_2_like_c"/>
    <property type="match status" value="1"/>
</dbReference>
<feature type="domain" description="Glycosyltransferase 2-like" evidence="1">
    <location>
        <begin position="6"/>
        <end position="189"/>
    </location>
</feature>
<dbReference type="Proteomes" id="UP001393056">
    <property type="component" value="Unassembled WGS sequence"/>
</dbReference>
<name>A0ABU9I759_9FLAO</name>
<reference evidence="2 3" key="1">
    <citation type="submission" date="2024-04" db="EMBL/GenBank/DDBJ databases">
        <title>Flavobacterium sp. DGU41 16S ribosomal RNA gene Genome sequencing and assembly.</title>
        <authorList>
            <person name="Park S."/>
        </authorList>
    </citation>
    <scope>NUCLEOTIDE SEQUENCE [LARGE SCALE GENOMIC DNA]</scope>
    <source>
        <strain evidence="2 3">DGU41</strain>
    </source>
</reference>
<protein>
    <submittedName>
        <fullName evidence="2">Glycosyltransferase family 2 protein</fullName>
    </submittedName>
</protein>
<accession>A0ABU9I759</accession>
<dbReference type="InterPro" id="IPR029044">
    <property type="entry name" value="Nucleotide-diphossugar_trans"/>
</dbReference>
<dbReference type="RefSeq" id="WP_341683025.1">
    <property type="nucleotide sequence ID" value="NZ_JBBYHT010000003.1"/>
</dbReference>
<keyword evidence="3" id="KW-1185">Reference proteome</keyword>
<dbReference type="EMBL" id="JBBYHT010000003">
    <property type="protein sequence ID" value="MEL1248081.1"/>
    <property type="molecule type" value="Genomic_DNA"/>
</dbReference>
<evidence type="ECO:0000259" key="1">
    <source>
        <dbReference type="Pfam" id="PF00535"/>
    </source>
</evidence>
<organism evidence="2 3">
    <name type="scientific">Flavobacterium helocola</name>
    <dbReference type="NCBI Taxonomy" id="3139139"/>
    <lineage>
        <taxon>Bacteria</taxon>
        <taxon>Pseudomonadati</taxon>
        <taxon>Bacteroidota</taxon>
        <taxon>Flavobacteriia</taxon>
        <taxon>Flavobacteriales</taxon>
        <taxon>Flavobacteriaceae</taxon>
        <taxon>Flavobacterium</taxon>
    </lineage>
</organism>
<sequence length="307" mass="35156">MNTIAVILINYNSAKYTIDCIKSIWDKTSSNLDYEIIVVDNNSEINDFNLINSFVNQENKSNLKLIKSNINTGFGGGNMIGAQAANSKYLAFVNNDSIFMNDCLSLLLNAMETNENYGVCGPKAYKEDGSILPTLDHYTSLSKEFLGRSLLEKINPKKYPNRKKNYSNHQKGQFVSGSFMMVKSADFWKVAGFDTNIFLYHEETDLCKRINKLNKNSFLIPEAEFIHYHGASTPKSIAIKTELKISQLYVIRKHYGYSKFKVLLTYFQIKYFISSIFKPKYWSLFFVLLKGAHLSDSLKQKQFSKTI</sequence>
<dbReference type="Gene3D" id="3.90.550.10">
    <property type="entry name" value="Spore Coat Polysaccharide Biosynthesis Protein SpsA, Chain A"/>
    <property type="match status" value="1"/>
</dbReference>
<evidence type="ECO:0000313" key="3">
    <source>
        <dbReference type="Proteomes" id="UP001393056"/>
    </source>
</evidence>
<dbReference type="PANTHER" id="PTHR43179:SF7">
    <property type="entry name" value="RHAMNOSYLTRANSFERASE WBBL"/>
    <property type="match status" value="1"/>
</dbReference>
<dbReference type="InterPro" id="IPR001173">
    <property type="entry name" value="Glyco_trans_2-like"/>
</dbReference>
<dbReference type="SUPFAM" id="SSF53448">
    <property type="entry name" value="Nucleotide-diphospho-sugar transferases"/>
    <property type="match status" value="1"/>
</dbReference>
<proteinExistence type="predicted"/>
<evidence type="ECO:0000313" key="2">
    <source>
        <dbReference type="EMBL" id="MEL1248081.1"/>
    </source>
</evidence>
<comment type="caution">
    <text evidence="2">The sequence shown here is derived from an EMBL/GenBank/DDBJ whole genome shotgun (WGS) entry which is preliminary data.</text>
</comment>
<gene>
    <name evidence="2" type="ORF">AAEO58_08500</name>
</gene>
<dbReference type="PANTHER" id="PTHR43179">
    <property type="entry name" value="RHAMNOSYLTRANSFERASE WBBL"/>
    <property type="match status" value="1"/>
</dbReference>